<reference evidence="6 7" key="1">
    <citation type="journal article" date="2014" name="Environ. Microbiol.">
        <title>The nitrate-ammonifying and nosZ-carrying bacterium Bacillus vireti is a potent source and sink for nitric and nitrous oxide under high nitrate conditions.</title>
        <authorList>
            <person name="Mania D."/>
            <person name="Heylen K."/>
            <person name="van Spanning R.J."/>
            <person name="Frostegard A."/>
        </authorList>
    </citation>
    <scope>NUCLEOTIDE SEQUENCE [LARGE SCALE GENOMIC DNA]</scope>
    <source>
        <strain evidence="6 7">LMG 21834</strain>
    </source>
</reference>
<dbReference type="InterPro" id="IPR004995">
    <property type="entry name" value="Spore_Ger"/>
</dbReference>
<accession>A0AB94IN14</accession>
<evidence type="ECO:0000256" key="5">
    <source>
        <dbReference type="SAM" id="Phobius"/>
    </source>
</evidence>
<proteinExistence type="inferred from homology"/>
<comment type="similarity">
    <text evidence="2 4">Belongs to the GerABKA family.</text>
</comment>
<feature type="transmembrane region" description="Helical" evidence="5">
    <location>
        <begin position="438"/>
        <end position="463"/>
    </location>
</feature>
<evidence type="ECO:0000313" key="7">
    <source>
        <dbReference type="Proteomes" id="UP000018877"/>
    </source>
</evidence>
<comment type="caution">
    <text evidence="6">The sequence shown here is derived from an EMBL/GenBank/DDBJ whole genome shotgun (WGS) entry which is preliminary data.</text>
</comment>
<dbReference type="RefSeq" id="WP_024028665.1">
    <property type="nucleotide sequence ID" value="NZ_ALAN01000069.1"/>
</dbReference>
<protein>
    <submittedName>
        <fullName evidence="6">GerKA2 spore germination GerA type complex</fullName>
    </submittedName>
</protein>
<gene>
    <name evidence="6" type="ORF">BAVI_12399</name>
</gene>
<dbReference type="PIRSF" id="PIRSF005690">
    <property type="entry name" value="GerBA"/>
    <property type="match status" value="1"/>
</dbReference>
<evidence type="ECO:0000256" key="2">
    <source>
        <dbReference type="ARBA" id="ARBA00005278"/>
    </source>
</evidence>
<evidence type="ECO:0000256" key="3">
    <source>
        <dbReference type="ARBA" id="ARBA00023136"/>
    </source>
</evidence>
<evidence type="ECO:0000256" key="1">
    <source>
        <dbReference type="ARBA" id="ARBA00004141"/>
    </source>
</evidence>
<dbReference type="Proteomes" id="UP000018877">
    <property type="component" value="Unassembled WGS sequence"/>
</dbReference>
<dbReference type="PANTHER" id="PTHR22550:SF5">
    <property type="entry name" value="LEUCINE ZIPPER PROTEIN 4"/>
    <property type="match status" value="1"/>
</dbReference>
<dbReference type="GO" id="GO:0009847">
    <property type="term" value="P:spore germination"/>
    <property type="evidence" value="ECO:0007669"/>
    <property type="project" value="UniProtKB-UniRule"/>
</dbReference>
<evidence type="ECO:0000256" key="4">
    <source>
        <dbReference type="PIRNR" id="PIRNR005690"/>
    </source>
</evidence>
<feature type="transmembrane region" description="Helical" evidence="5">
    <location>
        <begin position="404"/>
        <end position="426"/>
    </location>
</feature>
<keyword evidence="5" id="KW-1133">Transmembrane helix</keyword>
<evidence type="ECO:0000313" key="6">
    <source>
        <dbReference type="EMBL" id="ETI68491.1"/>
    </source>
</evidence>
<keyword evidence="3 4" id="KW-0472">Membrane</keyword>
<feature type="transmembrane region" description="Helical" evidence="5">
    <location>
        <begin position="273"/>
        <end position="294"/>
    </location>
</feature>
<dbReference type="EMBL" id="ALAN01000069">
    <property type="protein sequence ID" value="ETI68491.1"/>
    <property type="molecule type" value="Genomic_DNA"/>
</dbReference>
<name>A0AB94IN14_9BACI</name>
<dbReference type="Pfam" id="PF03323">
    <property type="entry name" value="GerA"/>
    <property type="match status" value="1"/>
</dbReference>
<organism evidence="6 7">
    <name type="scientific">Neobacillus vireti LMG 21834</name>
    <dbReference type="NCBI Taxonomy" id="1131730"/>
    <lineage>
        <taxon>Bacteria</taxon>
        <taxon>Bacillati</taxon>
        <taxon>Bacillota</taxon>
        <taxon>Bacilli</taxon>
        <taxon>Bacillales</taxon>
        <taxon>Bacillaceae</taxon>
        <taxon>Neobacillus</taxon>
    </lineage>
</organism>
<keyword evidence="5" id="KW-0812">Transmembrane</keyword>
<dbReference type="GO" id="GO:0005886">
    <property type="term" value="C:plasma membrane"/>
    <property type="evidence" value="ECO:0007669"/>
    <property type="project" value="UniProtKB-SubCell"/>
</dbReference>
<sequence length="515" mass="58412">MKKNILVSLIKIFNKEPQFNEQSNAKIIYLKERDITGHYDQNLATFKSIFSIPKNTDVKIREFTIRALKRRAFILYIGTMVDSEKVQQSILRPLIENERPTGKIQDIISFPVEKTTTNIGDIINNITSGITALFIDGDRQCYIFETTQVQGRSIEKSDNEVIVRGAKESFNERLADNIGLIRKKIKNENLIVEGLVVTKRSRNDILLVYEKDLVNDELLQKIKDRIHMIDADSVIDLSILEQYLEERPRSLFPTILNTERPDRAVSFIEEGHIILLMSNSPNCLVLPATFWALFHSPEDHYLRTPYGNFIRILRFIALFISVFASSFYIAITNYHVGMIPPDLLMAFAGTRERVPFPSIIEILMMELAFELIREAGLRVPSPIGPTIGIVGALILGQAAVQANVISPIVIIVIALSGLSSFIISDVSMNFAIRISRFLFIFAAGFMGIYGLAALVVSGLFYLVSLKSFEVPYFAPMTPRFFSAKDLIIRHVPIKERFRPGYLKPKDMVKQRGDSN</sequence>
<feature type="transmembrane region" description="Helical" evidence="5">
    <location>
        <begin position="315"/>
        <end position="334"/>
    </location>
</feature>
<dbReference type="PANTHER" id="PTHR22550">
    <property type="entry name" value="SPORE GERMINATION PROTEIN"/>
    <property type="match status" value="1"/>
</dbReference>
<keyword evidence="7" id="KW-1185">Reference proteome</keyword>
<dbReference type="InterPro" id="IPR050768">
    <property type="entry name" value="UPF0353/GerABKA_families"/>
</dbReference>
<dbReference type="AlphaFoldDB" id="A0AB94IN14"/>
<comment type="subcellular location">
    <subcellularLocation>
        <location evidence="4">Cell membrane</location>
    </subcellularLocation>
    <subcellularLocation>
        <location evidence="1">Membrane</location>
        <topology evidence="1">Multi-pass membrane protein</topology>
    </subcellularLocation>
</comment>